<dbReference type="InterPro" id="IPR052343">
    <property type="entry name" value="Retrotransposon-Effector_Assoc"/>
</dbReference>
<dbReference type="PANTHER" id="PTHR46890:SF48">
    <property type="entry name" value="RNA-DIRECTED DNA POLYMERASE"/>
    <property type="match status" value="1"/>
</dbReference>
<protein>
    <recommendedName>
        <fullName evidence="3">Reverse transcriptase domain-containing protein</fullName>
    </recommendedName>
</protein>
<dbReference type="EMBL" id="JAZDWU010000003">
    <property type="protein sequence ID" value="KAL0009322.1"/>
    <property type="molecule type" value="Genomic_DNA"/>
</dbReference>
<dbReference type="PANTHER" id="PTHR46890">
    <property type="entry name" value="NON-LTR RETROLELEMENT REVERSE TRANSCRIPTASE-LIKE PROTEIN-RELATED"/>
    <property type="match status" value="1"/>
</dbReference>
<comment type="caution">
    <text evidence="1">The sequence shown here is derived from an EMBL/GenBank/DDBJ whole genome shotgun (WGS) entry which is preliminary data.</text>
</comment>
<proteinExistence type="predicted"/>
<keyword evidence="2" id="KW-1185">Reference proteome</keyword>
<dbReference type="AlphaFoldDB" id="A0AAW2DFA2"/>
<organism evidence="1 2">
    <name type="scientific">Lithocarpus litseifolius</name>
    <dbReference type="NCBI Taxonomy" id="425828"/>
    <lineage>
        <taxon>Eukaryota</taxon>
        <taxon>Viridiplantae</taxon>
        <taxon>Streptophyta</taxon>
        <taxon>Embryophyta</taxon>
        <taxon>Tracheophyta</taxon>
        <taxon>Spermatophyta</taxon>
        <taxon>Magnoliopsida</taxon>
        <taxon>eudicotyledons</taxon>
        <taxon>Gunneridae</taxon>
        <taxon>Pentapetalae</taxon>
        <taxon>rosids</taxon>
        <taxon>fabids</taxon>
        <taxon>Fagales</taxon>
        <taxon>Fagaceae</taxon>
        <taxon>Lithocarpus</taxon>
    </lineage>
</organism>
<evidence type="ECO:0008006" key="3">
    <source>
        <dbReference type="Google" id="ProtNLM"/>
    </source>
</evidence>
<evidence type="ECO:0000313" key="1">
    <source>
        <dbReference type="EMBL" id="KAL0009322.1"/>
    </source>
</evidence>
<accession>A0AAW2DFA2</accession>
<name>A0AAW2DFA2_9ROSI</name>
<dbReference type="Proteomes" id="UP001459277">
    <property type="component" value="Unassembled WGS sequence"/>
</dbReference>
<gene>
    <name evidence="1" type="ORF">SO802_010824</name>
</gene>
<sequence>MNIFTAGTCDKMEECLNTVNHRIIDNMLEMLSRPYSSEEVKAALFRMGPTKAPGPDDMNVLFYLKFWHIVVLVNRLKLILPQIISPFQSAFVPSRLITDNVVIAYETLHAMHIRKKGKKEALSLKLDVSKAYDRVEWASLRVFVKEICCDLICFRFVRNRGTCTPSPGATGSSLAALGALVALLALVAQPALVALCPQCLLCPLSALSPLSSLGPLCLLSALEPLGPLSALSALPALFAGECHVLSSRRDGVKGEDGGKCWIGVYSNAGAVGGGGGVREGCGGGGGCEERVGISGVMMVVNNMNNKANMVETLGFWSWR</sequence>
<evidence type="ECO:0000313" key="2">
    <source>
        <dbReference type="Proteomes" id="UP001459277"/>
    </source>
</evidence>
<reference evidence="1 2" key="1">
    <citation type="submission" date="2024-01" db="EMBL/GenBank/DDBJ databases">
        <title>A telomere-to-telomere, gap-free genome of sweet tea (Lithocarpus litseifolius).</title>
        <authorList>
            <person name="Zhou J."/>
        </authorList>
    </citation>
    <scope>NUCLEOTIDE SEQUENCE [LARGE SCALE GENOMIC DNA]</scope>
    <source>
        <strain evidence="1">Zhou-2022a</strain>
        <tissue evidence="1">Leaf</tissue>
    </source>
</reference>